<evidence type="ECO:0000313" key="1">
    <source>
        <dbReference type="EMBL" id="OHA00904.1"/>
    </source>
</evidence>
<name>A0A1G2KNQ7_9BACT</name>
<accession>A0A1G2KNQ7</accession>
<dbReference type="AlphaFoldDB" id="A0A1G2KNQ7"/>
<evidence type="ECO:0000313" key="2">
    <source>
        <dbReference type="Proteomes" id="UP000179023"/>
    </source>
</evidence>
<dbReference type="EMBL" id="MHQI01000003">
    <property type="protein sequence ID" value="OHA00904.1"/>
    <property type="molecule type" value="Genomic_DNA"/>
</dbReference>
<organism evidence="1 2">
    <name type="scientific">Candidatus Sungbacteria bacterium RIFCSPHIGHO2_02_FULL_47_11</name>
    <dbReference type="NCBI Taxonomy" id="1802270"/>
    <lineage>
        <taxon>Bacteria</taxon>
        <taxon>Candidatus Sungiibacteriota</taxon>
    </lineage>
</organism>
<proteinExistence type="predicted"/>
<protein>
    <submittedName>
        <fullName evidence="1">Uncharacterized protein</fullName>
    </submittedName>
</protein>
<dbReference type="Proteomes" id="UP000179023">
    <property type="component" value="Unassembled WGS sequence"/>
</dbReference>
<reference evidence="1 2" key="1">
    <citation type="journal article" date="2016" name="Nat. Commun.">
        <title>Thousands of microbial genomes shed light on interconnected biogeochemical processes in an aquifer system.</title>
        <authorList>
            <person name="Anantharaman K."/>
            <person name="Brown C.T."/>
            <person name="Hug L.A."/>
            <person name="Sharon I."/>
            <person name="Castelle C.J."/>
            <person name="Probst A.J."/>
            <person name="Thomas B.C."/>
            <person name="Singh A."/>
            <person name="Wilkins M.J."/>
            <person name="Karaoz U."/>
            <person name="Brodie E.L."/>
            <person name="Williams K.H."/>
            <person name="Hubbard S.S."/>
            <person name="Banfield J.F."/>
        </authorList>
    </citation>
    <scope>NUCLEOTIDE SEQUENCE [LARGE SCALE GENOMIC DNA]</scope>
</reference>
<comment type="caution">
    <text evidence="1">The sequence shown here is derived from an EMBL/GenBank/DDBJ whole genome shotgun (WGS) entry which is preliminary data.</text>
</comment>
<gene>
    <name evidence="1" type="ORF">A3C07_03365</name>
</gene>
<sequence>MEFQVKLVTLDPAATDYFEVVEDADGRLAHIDITLNTIAGPTRAANAIANPTRRLFTRVSQSAHER</sequence>